<proteinExistence type="predicted"/>
<sequence length="136" mass="15713">MEIKIPGMDEQKRVVFEQATNVAIEQLRQNLQAPVIKDLALDESQYSNEHLLSEGRWKPPHPDIVCAYLEQFKRHSPYTSDKAIAEFLGLNRKNGERRLRAYKTGEERPPFGIWRRLLVATGRVPQEILPVIGFFA</sequence>
<reference evidence="1" key="1">
    <citation type="submission" date="2020-01" db="EMBL/GenBank/DDBJ databases">
        <authorList>
            <person name="Meier V. D."/>
            <person name="Meier V D."/>
        </authorList>
    </citation>
    <scope>NUCLEOTIDE SEQUENCE</scope>
    <source>
        <strain evidence="1">HLG_WM_MAG_08</strain>
    </source>
</reference>
<name>A0A6S6SGQ7_9GAMM</name>
<evidence type="ECO:0000313" key="1">
    <source>
        <dbReference type="EMBL" id="CAA6804154.1"/>
    </source>
</evidence>
<dbReference type="AlphaFoldDB" id="A0A6S6SGQ7"/>
<dbReference type="EMBL" id="CACVAV010000070">
    <property type="protein sequence ID" value="CAA6804154.1"/>
    <property type="molecule type" value="Genomic_DNA"/>
</dbReference>
<protein>
    <submittedName>
        <fullName evidence="1">Uncharacterized protein</fullName>
    </submittedName>
</protein>
<accession>A0A6S6SGQ7</accession>
<gene>
    <name evidence="1" type="ORF">HELGO_WM30617</name>
</gene>
<organism evidence="1">
    <name type="scientific">uncultured Thiotrichaceae bacterium</name>
    <dbReference type="NCBI Taxonomy" id="298394"/>
    <lineage>
        <taxon>Bacteria</taxon>
        <taxon>Pseudomonadati</taxon>
        <taxon>Pseudomonadota</taxon>
        <taxon>Gammaproteobacteria</taxon>
        <taxon>Thiotrichales</taxon>
        <taxon>Thiotrichaceae</taxon>
        <taxon>environmental samples</taxon>
    </lineage>
</organism>